<evidence type="ECO:0000256" key="3">
    <source>
        <dbReference type="SAM" id="Phobius"/>
    </source>
</evidence>
<sequence length="418" mass="45166">MSGTFSRTAQLTRRALAAALRQRQPAAGTLLHNDHGAGLLTGDFKWALASAGFVQSVNHPHRMTDSAHMESPKMNTSTCEISAAPTTGVRSYGLARFFGLIPAVAAIAYPFWLDGFHMAVGGPAATGSASIPLAVVMLAGVFLTPAVGFAFAWKLPGPTSMRRLAYATVMAPTLYVFLGVVTYMVKSRLPDEVVWSVLWVAMAGIALASPDTEKPADGAYSVARWRVVHGITAAVIVFYIAFHVINHLFFLASPKTYNAIQHIGETVYRNPVVQPILVLLLLLQTITGMRLFWHWSGKRGDIFRSFQLAAGLYLAVYVIGHLDSVFVYARSYLDIPSDWAFAVGAPDGIIHGAWNIRLLPHYLLGVFFVLGHLASGARGILLAHGAARRVVDRGWILAVSASMILAIVIMLGMSGVRI</sequence>
<dbReference type="SUPFAM" id="SSF81343">
    <property type="entry name" value="Fumarate reductase respiratory complex transmembrane subunits"/>
    <property type="match status" value="1"/>
</dbReference>
<protein>
    <submittedName>
        <fullName evidence="4">Uncharacterized protein</fullName>
    </submittedName>
</protein>
<dbReference type="InterPro" id="IPR034804">
    <property type="entry name" value="SQR/QFR_C/D"/>
</dbReference>
<reference evidence="4 5" key="1">
    <citation type="journal article" date="2016" name="MBio">
        <title>Lateral Gene Transfer in a Heavy Metal-Contaminated-Groundwater Microbial Community.</title>
        <authorList>
            <person name="Hemme C.L."/>
            <person name="Green S.J."/>
            <person name="Rishishwar L."/>
            <person name="Prakash O."/>
            <person name="Pettenato A."/>
            <person name="Chakraborty R."/>
            <person name="Deutschbauer A.M."/>
            <person name="Van Nostrand J.D."/>
            <person name="Wu L."/>
            <person name="He Z."/>
            <person name="Jordan I.K."/>
            <person name="Hazen T.C."/>
            <person name="Arkin A.P."/>
            <person name="Kostka J.E."/>
            <person name="Zhou J."/>
        </authorList>
    </citation>
    <scope>NUCLEOTIDE SEQUENCE [LARGE SCALE GENOMIC DNA]</scope>
    <source>
        <strain evidence="4 5">FW104-T7</strain>
    </source>
</reference>
<gene>
    <name evidence="4" type="ORF">RHOFW104T7_09825</name>
</gene>
<feature type="transmembrane region" description="Helical" evidence="3">
    <location>
        <begin position="272"/>
        <end position="293"/>
    </location>
</feature>
<feature type="transmembrane region" description="Helical" evidence="3">
    <location>
        <begin position="94"/>
        <end position="113"/>
    </location>
</feature>
<dbReference type="STRING" id="416169.RHOFW104T7_09825"/>
<keyword evidence="5" id="KW-1185">Reference proteome</keyword>
<feature type="transmembrane region" description="Helical" evidence="3">
    <location>
        <begin position="305"/>
        <end position="329"/>
    </location>
</feature>
<evidence type="ECO:0000313" key="5">
    <source>
        <dbReference type="Proteomes" id="UP000076131"/>
    </source>
</evidence>
<evidence type="ECO:0000313" key="4">
    <source>
        <dbReference type="EMBL" id="KZC24260.1"/>
    </source>
</evidence>
<dbReference type="Gene3D" id="1.20.1300.10">
    <property type="entry name" value="Fumarate reductase/succinate dehydrogenase, transmembrane subunit"/>
    <property type="match status" value="1"/>
</dbReference>
<feature type="transmembrane region" description="Helical" evidence="3">
    <location>
        <begin position="395"/>
        <end position="416"/>
    </location>
</feature>
<feature type="transmembrane region" description="Helical" evidence="3">
    <location>
        <begin position="133"/>
        <end position="152"/>
    </location>
</feature>
<feature type="transmembrane region" description="Helical" evidence="3">
    <location>
        <begin position="362"/>
        <end position="383"/>
    </location>
</feature>
<dbReference type="AlphaFoldDB" id="A0A154QJI5"/>
<organism evidence="4 5">
    <name type="scientific">Rhodanobacter thiooxydans</name>
    <dbReference type="NCBI Taxonomy" id="416169"/>
    <lineage>
        <taxon>Bacteria</taxon>
        <taxon>Pseudomonadati</taxon>
        <taxon>Pseudomonadota</taxon>
        <taxon>Gammaproteobacteria</taxon>
        <taxon>Lysobacterales</taxon>
        <taxon>Rhodanobacteraceae</taxon>
        <taxon>Rhodanobacter</taxon>
    </lineage>
</organism>
<dbReference type="Proteomes" id="UP000076131">
    <property type="component" value="Unassembled WGS sequence"/>
</dbReference>
<dbReference type="EMBL" id="LVJS01000031">
    <property type="protein sequence ID" value="KZC24260.1"/>
    <property type="molecule type" value="Genomic_DNA"/>
</dbReference>
<feature type="transmembrane region" description="Helical" evidence="3">
    <location>
        <begin position="164"/>
        <end position="181"/>
    </location>
</feature>
<feature type="transmembrane region" description="Helical" evidence="3">
    <location>
        <begin position="231"/>
        <end position="252"/>
    </location>
</feature>
<evidence type="ECO:0000256" key="1">
    <source>
        <dbReference type="ARBA" id="ARBA00022692"/>
    </source>
</evidence>
<comment type="caution">
    <text evidence="4">The sequence shown here is derived from an EMBL/GenBank/DDBJ whole genome shotgun (WGS) entry which is preliminary data.</text>
</comment>
<name>A0A154QJI5_9GAMM</name>
<proteinExistence type="predicted"/>
<accession>A0A154QJI5</accession>
<feature type="transmembrane region" description="Helical" evidence="3">
    <location>
        <begin position="193"/>
        <end position="210"/>
    </location>
</feature>
<keyword evidence="3" id="KW-0472">Membrane</keyword>
<evidence type="ECO:0000256" key="2">
    <source>
        <dbReference type="ARBA" id="ARBA00022989"/>
    </source>
</evidence>
<dbReference type="eggNOG" id="COG2801">
    <property type="taxonomic scope" value="Bacteria"/>
</dbReference>
<keyword evidence="2 3" id="KW-1133">Transmembrane helix</keyword>
<dbReference type="GO" id="GO:0016020">
    <property type="term" value="C:membrane"/>
    <property type="evidence" value="ECO:0007669"/>
    <property type="project" value="InterPro"/>
</dbReference>
<keyword evidence="1 3" id="KW-0812">Transmembrane</keyword>